<keyword evidence="4" id="KW-1185">Reference proteome</keyword>
<dbReference type="PANTHER" id="PTHR21600:SF89">
    <property type="entry name" value="RIBOSOMAL LARGE SUBUNIT PSEUDOURIDINE SYNTHASE A"/>
    <property type="match status" value="1"/>
</dbReference>
<reference evidence="4" key="1">
    <citation type="journal article" date="2019" name="Int. J. Syst. Evol. Microbiol.">
        <title>The Global Catalogue of Microorganisms (GCM) 10K type strain sequencing project: providing services to taxonomists for standard genome sequencing and annotation.</title>
        <authorList>
            <consortium name="The Broad Institute Genomics Platform"/>
            <consortium name="The Broad Institute Genome Sequencing Center for Infectious Disease"/>
            <person name="Wu L."/>
            <person name="Ma J."/>
        </authorList>
    </citation>
    <scope>NUCLEOTIDE SEQUENCE [LARGE SCALE GENOMIC DNA]</scope>
    <source>
        <strain evidence="4">CGMCC 1.12479</strain>
    </source>
</reference>
<dbReference type="EMBL" id="BMFD01000009">
    <property type="protein sequence ID" value="GGC46095.1"/>
    <property type="molecule type" value="Genomic_DNA"/>
</dbReference>
<proteinExistence type="predicted"/>
<dbReference type="Gene3D" id="3.30.2350.10">
    <property type="entry name" value="Pseudouridine synthase"/>
    <property type="match status" value="1"/>
</dbReference>
<keyword evidence="1" id="KW-0175">Coiled coil</keyword>
<dbReference type="Proteomes" id="UP000635885">
    <property type="component" value="Unassembled WGS sequence"/>
</dbReference>
<gene>
    <name evidence="3" type="ORF">GCM10010993_25860</name>
</gene>
<feature type="coiled-coil region" evidence="1">
    <location>
        <begin position="207"/>
        <end position="241"/>
    </location>
</feature>
<feature type="domain" description="Pseudouridine synthase RsuA/RluA-like" evidence="2">
    <location>
        <begin position="364"/>
        <end position="508"/>
    </location>
</feature>
<organism evidence="3 4">
    <name type="scientific">Belliella aquatica</name>
    <dbReference type="NCBI Taxonomy" id="1323734"/>
    <lineage>
        <taxon>Bacteria</taxon>
        <taxon>Pseudomonadati</taxon>
        <taxon>Bacteroidota</taxon>
        <taxon>Cytophagia</taxon>
        <taxon>Cytophagales</taxon>
        <taxon>Cyclobacteriaceae</taxon>
        <taxon>Belliella</taxon>
    </lineage>
</organism>
<dbReference type="RefSeq" id="WP_188443516.1">
    <property type="nucleotide sequence ID" value="NZ_BMFD01000009.1"/>
</dbReference>
<dbReference type="SUPFAM" id="SSF55120">
    <property type="entry name" value="Pseudouridine synthase"/>
    <property type="match status" value="1"/>
</dbReference>
<evidence type="ECO:0000256" key="1">
    <source>
        <dbReference type="SAM" id="Coils"/>
    </source>
</evidence>
<accession>A0ABQ1MSF5</accession>
<sequence>MSDRFIPFHKPIAGIEIPIKFTYPFYYEAHPLAIQAAEQLQVYLQNQSDWKHNFGLNPADSGLVIGKMFGVLVVQNEHSEFGFLAAFSGKLADSNEHDYFVPPVFDILKKDGFFKKGELIVNGINQEIEVIEADQEYISLKEEWMKTERIASEELALKKEELNAARRLRKAKKKDLAQTLTAIEYEKLLAEQVEESLKNKYFFNLLVKEWDEKLEELKSKLNVYEEKLPQLKQERKDLSNKLQQQIFDQYQFLNISQKWKSLREIFAEELQLPIPAGAGECAAPKLLHYAFLNNLKPVTMAEFWWGQSPKSEIRKHGEFYPACRSKCLPILGHMLSDIDVEDNPLLKNPAEGKKLEIIFEDDVLMIVHKPAEFLSVPGKNVTDSVQNRILEQHPEAILVHRLDQSTSGIMLIAKNKITHQQLQAQFIKRTVEKRYVAVLDGKIKEKEGIIDLPIRVDLDNRPQQMVCYQYGKPSQTKFRVLSESDGLTRIQFIPITGRTHQLRMHAAHPSGLGASILGDDLYGKKADRLHLHAEFLAFTHPDSKERMEFEVQAEF</sequence>
<evidence type="ECO:0000313" key="3">
    <source>
        <dbReference type="EMBL" id="GGC46095.1"/>
    </source>
</evidence>
<dbReference type="CDD" id="cd02869">
    <property type="entry name" value="PseudoU_synth_RluA_like"/>
    <property type="match status" value="1"/>
</dbReference>
<dbReference type="Pfam" id="PF00849">
    <property type="entry name" value="PseudoU_synth_2"/>
    <property type="match status" value="1"/>
</dbReference>
<dbReference type="PROSITE" id="PS01129">
    <property type="entry name" value="PSI_RLU"/>
    <property type="match status" value="1"/>
</dbReference>
<comment type="caution">
    <text evidence="3">The sequence shown here is derived from an EMBL/GenBank/DDBJ whole genome shotgun (WGS) entry which is preliminary data.</text>
</comment>
<dbReference type="InterPro" id="IPR050188">
    <property type="entry name" value="RluA_PseudoU_synthase"/>
</dbReference>
<dbReference type="InterPro" id="IPR006224">
    <property type="entry name" value="PsdUridine_synth_RluA-like_CS"/>
</dbReference>
<name>A0ABQ1MSF5_9BACT</name>
<dbReference type="PANTHER" id="PTHR21600">
    <property type="entry name" value="MITOCHONDRIAL RNA PSEUDOURIDINE SYNTHASE"/>
    <property type="match status" value="1"/>
</dbReference>
<dbReference type="InterPro" id="IPR006145">
    <property type="entry name" value="PsdUridine_synth_RsuA/RluA"/>
</dbReference>
<evidence type="ECO:0000313" key="4">
    <source>
        <dbReference type="Proteomes" id="UP000635885"/>
    </source>
</evidence>
<evidence type="ECO:0000259" key="2">
    <source>
        <dbReference type="Pfam" id="PF00849"/>
    </source>
</evidence>
<dbReference type="InterPro" id="IPR020103">
    <property type="entry name" value="PsdUridine_synth_cat_dom_sf"/>
</dbReference>
<protein>
    <submittedName>
        <fullName evidence="3">RNA pseudouridine synthase</fullName>
    </submittedName>
</protein>